<sequence>MVPNAQVRHYRMKAAQRDMIAAAGGIERASEICGYSKSTVGRWNQADGKELMPLDALWALEAETAMPVMTGALAELSGRRLSDPREVADAEADIMRGYAELCRKAGDMMATMAAALADGKITPAEAQAYDRRLGELSDIIAACRKHAAGVRQAGGFSVVDGGAA</sequence>
<evidence type="ECO:0000313" key="1">
    <source>
        <dbReference type="EMBL" id="EKF44007.1"/>
    </source>
</evidence>
<dbReference type="AlphaFoldDB" id="K2PSF7"/>
<dbReference type="EMBL" id="AMSI01000002">
    <property type="protein sequence ID" value="EKF44007.1"/>
    <property type="molecule type" value="Genomic_DNA"/>
</dbReference>
<accession>K2PSF7</accession>
<keyword evidence="2" id="KW-1185">Reference proteome</keyword>
<protein>
    <submittedName>
        <fullName evidence="1">Uncharacterized protein</fullName>
    </submittedName>
</protein>
<gene>
    <name evidence="1" type="ORF">NA8A_04325</name>
</gene>
<dbReference type="PATRIC" id="fig|1231190.3.peg.906"/>
<proteinExistence type="predicted"/>
<dbReference type="eggNOG" id="ENOG502ZBNZ">
    <property type="taxonomic scope" value="Bacteria"/>
</dbReference>
<dbReference type="Proteomes" id="UP000007374">
    <property type="component" value="Unassembled WGS sequence"/>
</dbReference>
<dbReference type="STRING" id="721133.SAMN05216176_101448"/>
<name>K2PSF7_9HYPH</name>
<organism evidence="1 2">
    <name type="scientific">Nitratireductor indicus C115</name>
    <dbReference type="NCBI Taxonomy" id="1231190"/>
    <lineage>
        <taxon>Bacteria</taxon>
        <taxon>Pseudomonadati</taxon>
        <taxon>Pseudomonadota</taxon>
        <taxon>Alphaproteobacteria</taxon>
        <taxon>Hyphomicrobiales</taxon>
        <taxon>Phyllobacteriaceae</taxon>
        <taxon>Nitratireductor</taxon>
    </lineage>
</organism>
<evidence type="ECO:0000313" key="2">
    <source>
        <dbReference type="Proteomes" id="UP000007374"/>
    </source>
</evidence>
<dbReference type="OrthoDB" id="8452369at2"/>
<comment type="caution">
    <text evidence="1">The sequence shown here is derived from an EMBL/GenBank/DDBJ whole genome shotgun (WGS) entry which is preliminary data.</text>
</comment>
<reference evidence="1 2" key="1">
    <citation type="journal article" date="2012" name="J. Bacteriol.">
        <title>Genome Sequence of Nitratireductor indicus Type Strain C115.</title>
        <authorList>
            <person name="Lai Q."/>
            <person name="Li G."/>
            <person name="Yu Z."/>
            <person name="Shao Z."/>
        </authorList>
    </citation>
    <scope>NUCLEOTIDE SEQUENCE [LARGE SCALE GENOMIC DNA]</scope>
    <source>
        <strain evidence="1 2">C115</strain>
    </source>
</reference>
<dbReference type="RefSeq" id="WP_009756141.1">
    <property type="nucleotide sequence ID" value="NZ_AMSI01000002.1"/>
</dbReference>